<dbReference type="PRINTS" id="PR00368">
    <property type="entry name" value="FADPNR"/>
</dbReference>
<dbReference type="PANTHER" id="PTHR43557">
    <property type="entry name" value="APOPTOSIS-INDUCING FACTOR 1"/>
    <property type="match status" value="1"/>
</dbReference>
<keyword evidence="4" id="KW-0560">Oxidoreductase</keyword>
<dbReference type="OrthoDB" id="1145at2"/>
<protein>
    <submittedName>
        <fullName evidence="7">NAD(P)/FAD-dependent oxidoreductase</fullName>
    </submittedName>
</protein>
<evidence type="ECO:0000259" key="5">
    <source>
        <dbReference type="Pfam" id="PF07992"/>
    </source>
</evidence>
<dbReference type="Pfam" id="PF07992">
    <property type="entry name" value="Pyr_redox_2"/>
    <property type="match status" value="1"/>
</dbReference>
<keyword evidence="2" id="KW-0285">Flavoprotein</keyword>
<dbReference type="SUPFAM" id="SSF55424">
    <property type="entry name" value="FAD/NAD-linked reductases, dimerisation (C-terminal) domain"/>
    <property type="match status" value="1"/>
</dbReference>
<evidence type="ECO:0000256" key="2">
    <source>
        <dbReference type="ARBA" id="ARBA00022630"/>
    </source>
</evidence>
<dbReference type="Proteomes" id="UP000289260">
    <property type="component" value="Chromosome"/>
</dbReference>
<dbReference type="InterPro" id="IPR023753">
    <property type="entry name" value="FAD/NAD-binding_dom"/>
</dbReference>
<keyword evidence="3" id="KW-0274">FAD</keyword>
<sequence>MPGARDLHRGRLMRRIVVVGASLAGVHAAEALRERDYDGELTLVSAEARLPYDRPPISKELLLGTMESEQLLLRPESWYHERGVELRLGAAARGLDPAARTIALADGSELAYDGLILATGSTARRLPAVPDGPTVHVLRDLDHALALRPALQPGKHLVVIGGGFIGLEVAGVARRLGLDVTLVENSPIPLVRAFGSDTGDWYRRLHERNGVQFVHECAIDSIGTNRGGTVLGLSDGSAITGDIVVAGIGSIPSIDWLAGSGVALSGGVLCTPDLATSAPGVVAAGDIARWHNPIFGQEMRVEHWSNAVDQGRHAAATLLGDRSPFASVPYFWTDQHDTKMRFVGRAAGATDTRVELISDDKLVVTYGRDGVLIGAVCVGAPRQLAKYKVAIQNRVPWEDAAESQLASTV</sequence>
<dbReference type="EMBL" id="CP035806">
    <property type="protein sequence ID" value="QBE48067.1"/>
    <property type="molecule type" value="Genomic_DNA"/>
</dbReference>
<dbReference type="InterPro" id="IPR036188">
    <property type="entry name" value="FAD/NAD-bd_sf"/>
</dbReference>
<dbReference type="Gene3D" id="3.50.50.60">
    <property type="entry name" value="FAD/NAD(P)-binding domain"/>
    <property type="match status" value="2"/>
</dbReference>
<evidence type="ECO:0000313" key="7">
    <source>
        <dbReference type="EMBL" id="QBE48067.1"/>
    </source>
</evidence>
<comment type="cofactor">
    <cofactor evidence="1">
        <name>FAD</name>
        <dbReference type="ChEBI" id="CHEBI:57692"/>
    </cofactor>
</comment>
<organism evidence="7 8">
    <name type="scientific">Leucobacter triazinivorans</name>
    <dbReference type="NCBI Taxonomy" id="1784719"/>
    <lineage>
        <taxon>Bacteria</taxon>
        <taxon>Bacillati</taxon>
        <taxon>Actinomycetota</taxon>
        <taxon>Actinomycetes</taxon>
        <taxon>Micrococcales</taxon>
        <taxon>Microbacteriaceae</taxon>
        <taxon>Leucobacter</taxon>
    </lineage>
</organism>
<evidence type="ECO:0000313" key="8">
    <source>
        <dbReference type="Proteomes" id="UP000289260"/>
    </source>
</evidence>
<name>A0A4P6KCR4_9MICO</name>
<keyword evidence="8" id="KW-1185">Reference proteome</keyword>
<dbReference type="InterPro" id="IPR016156">
    <property type="entry name" value="FAD/NAD-linked_Rdtase_dimer_sf"/>
</dbReference>
<dbReference type="AlphaFoldDB" id="A0A4P6KCR4"/>
<proteinExistence type="predicted"/>
<evidence type="ECO:0000256" key="1">
    <source>
        <dbReference type="ARBA" id="ARBA00001974"/>
    </source>
</evidence>
<evidence type="ECO:0000259" key="6">
    <source>
        <dbReference type="Pfam" id="PF14759"/>
    </source>
</evidence>
<dbReference type="GO" id="GO:0005737">
    <property type="term" value="C:cytoplasm"/>
    <property type="evidence" value="ECO:0007669"/>
    <property type="project" value="TreeGrafter"/>
</dbReference>
<dbReference type="Pfam" id="PF14759">
    <property type="entry name" value="Reductase_C"/>
    <property type="match status" value="1"/>
</dbReference>
<dbReference type="PRINTS" id="PR00411">
    <property type="entry name" value="PNDRDTASEI"/>
</dbReference>
<evidence type="ECO:0000256" key="3">
    <source>
        <dbReference type="ARBA" id="ARBA00022827"/>
    </source>
</evidence>
<dbReference type="KEGG" id="ltr:EVS81_03845"/>
<dbReference type="PANTHER" id="PTHR43557:SF2">
    <property type="entry name" value="RIESKE DOMAIN-CONTAINING PROTEIN-RELATED"/>
    <property type="match status" value="1"/>
</dbReference>
<gene>
    <name evidence="7" type="ORF">EVS81_03845</name>
</gene>
<dbReference type="InterPro" id="IPR050446">
    <property type="entry name" value="FAD-oxidoreductase/Apoptosis"/>
</dbReference>
<feature type="domain" description="FAD/NAD(P)-binding" evidence="5">
    <location>
        <begin position="15"/>
        <end position="311"/>
    </location>
</feature>
<dbReference type="Gene3D" id="3.30.390.30">
    <property type="match status" value="1"/>
</dbReference>
<accession>A0A4P6KCR4</accession>
<dbReference type="GO" id="GO:0016651">
    <property type="term" value="F:oxidoreductase activity, acting on NAD(P)H"/>
    <property type="evidence" value="ECO:0007669"/>
    <property type="project" value="TreeGrafter"/>
</dbReference>
<reference evidence="7 8" key="1">
    <citation type="submission" date="2019-02" db="EMBL/GenBank/DDBJ databases">
        <authorList>
            <person name="Sun L."/>
            <person name="Pan D."/>
            <person name="Wu X."/>
        </authorList>
    </citation>
    <scope>NUCLEOTIDE SEQUENCE [LARGE SCALE GENOMIC DNA]</scope>
    <source>
        <strain evidence="7 8">JW-1</strain>
    </source>
</reference>
<dbReference type="InterPro" id="IPR028202">
    <property type="entry name" value="Reductase_C"/>
</dbReference>
<dbReference type="SUPFAM" id="SSF51905">
    <property type="entry name" value="FAD/NAD(P)-binding domain"/>
    <property type="match status" value="2"/>
</dbReference>
<evidence type="ECO:0000256" key="4">
    <source>
        <dbReference type="ARBA" id="ARBA00023002"/>
    </source>
</evidence>
<feature type="domain" description="Reductase C-terminal" evidence="6">
    <location>
        <begin position="330"/>
        <end position="400"/>
    </location>
</feature>